<evidence type="ECO:0000256" key="2">
    <source>
        <dbReference type="SAM" id="SignalP"/>
    </source>
</evidence>
<dbReference type="Proteomes" id="UP000028878">
    <property type="component" value="Unassembled WGS sequence"/>
</dbReference>
<organism evidence="3 4">
    <name type="scientific">Hydrogenophaga intermedia</name>
    <dbReference type="NCBI Taxonomy" id="65786"/>
    <lineage>
        <taxon>Bacteria</taxon>
        <taxon>Pseudomonadati</taxon>
        <taxon>Pseudomonadota</taxon>
        <taxon>Betaproteobacteria</taxon>
        <taxon>Burkholderiales</taxon>
        <taxon>Comamonadaceae</taxon>
        <taxon>Hydrogenophaga</taxon>
    </lineage>
</organism>
<dbReference type="InterPro" id="IPR038404">
    <property type="entry name" value="TRAP_DctP_sf"/>
</dbReference>
<evidence type="ECO:0000256" key="1">
    <source>
        <dbReference type="ARBA" id="ARBA00022729"/>
    </source>
</evidence>
<proteinExistence type="predicted"/>
<dbReference type="PANTHER" id="PTHR33376:SF15">
    <property type="entry name" value="BLL6794 PROTEIN"/>
    <property type="match status" value="1"/>
</dbReference>
<feature type="chain" id="PRO_5009681772" evidence="2">
    <location>
        <begin position="25"/>
        <end position="347"/>
    </location>
</feature>
<dbReference type="PANTHER" id="PTHR33376">
    <property type="match status" value="1"/>
</dbReference>
<dbReference type="NCBIfam" id="NF037995">
    <property type="entry name" value="TRAP_S1"/>
    <property type="match status" value="1"/>
</dbReference>
<accession>A0A1L1PWM0</accession>
<dbReference type="RefSeq" id="WP_035622877.1">
    <property type="nucleotide sequence ID" value="NZ_CCAE010000034.1"/>
</dbReference>
<evidence type="ECO:0000313" key="3">
    <source>
        <dbReference type="EMBL" id="CDN89031.1"/>
    </source>
</evidence>
<dbReference type="GO" id="GO:0055085">
    <property type="term" value="P:transmembrane transport"/>
    <property type="evidence" value="ECO:0007669"/>
    <property type="project" value="InterPro"/>
</dbReference>
<gene>
    <name evidence="3" type="ORF">BN948_03468</name>
</gene>
<name>A0A1L1PWM0_HYDIT</name>
<keyword evidence="1 2" id="KW-0732">Signal</keyword>
<keyword evidence="4" id="KW-1185">Reference proteome</keyword>
<reference evidence="4" key="2">
    <citation type="submission" date="2014-11" db="EMBL/GenBank/DDBJ databases">
        <title>Draft genome sequence of Hydrogenophaga intermedia S1.</title>
        <authorList>
            <person name="Gan H.M."/>
            <person name="Chew T.H."/>
            <person name="Stolz A."/>
        </authorList>
    </citation>
    <scope>NUCLEOTIDE SEQUENCE [LARGE SCALE GENOMIC DNA]</scope>
    <source>
        <strain evidence="4">S1</strain>
    </source>
</reference>
<feature type="signal peptide" evidence="2">
    <location>
        <begin position="1"/>
        <end position="24"/>
    </location>
</feature>
<protein>
    <submittedName>
        <fullName evidence="3">Twin-arginine translocation pathway signal</fullName>
    </submittedName>
</protein>
<dbReference type="EMBL" id="CCAE010000034">
    <property type="protein sequence ID" value="CDN89031.1"/>
    <property type="molecule type" value="Genomic_DNA"/>
</dbReference>
<evidence type="ECO:0000313" key="4">
    <source>
        <dbReference type="Proteomes" id="UP000028878"/>
    </source>
</evidence>
<sequence precursor="true">MDRRTLLKSAAALAAPAIVLPASAQNPVKLRLHTFVPATSNVYSKVITPWMQKIEKESGGRIQFEGYASMQLGGAPAQLYDQSRDGVVDVIWSLAGYTPGRFPRSEVFELPFFTYDGEGSSRAVWEYVSANAADEFRDVKLLAAHTHGLNILHMKNKVITKAADLKGMKVRGPSRRATQFLANVGAVPVGMPLPAIPDALSKGVIDGAIIPWDTVPAAKLDELTKFHTEFPQGMPGFNNSVQFLTMNRARYENLPADLKKVIDNNSGADTSAMYGRVIAQADPIVRKSVIDRGNTVHVVGKPETEEFIKLTEPVTADWVKEVSGKGFDGNKLLAEARALIQRYRPKA</sequence>
<dbReference type="CDD" id="cd13665">
    <property type="entry name" value="PBP2_TRAP_Dctp3_4"/>
    <property type="match status" value="1"/>
</dbReference>
<dbReference type="Gene3D" id="3.40.190.170">
    <property type="entry name" value="Bacterial extracellular solute-binding protein, family 7"/>
    <property type="match status" value="1"/>
</dbReference>
<dbReference type="InterPro" id="IPR018389">
    <property type="entry name" value="DctP_fam"/>
</dbReference>
<dbReference type="AlphaFoldDB" id="A0A1L1PWM0"/>
<reference evidence="4" key="1">
    <citation type="submission" date="2014-02" db="EMBL/GenBank/DDBJ databases">
        <authorList>
            <person name="Gan H."/>
        </authorList>
    </citation>
    <scope>NUCLEOTIDE SEQUENCE [LARGE SCALE GENOMIC DNA]</scope>
    <source>
        <strain evidence="4">S1</strain>
    </source>
</reference>
<dbReference type="Pfam" id="PF03480">
    <property type="entry name" value="DctP"/>
    <property type="match status" value="1"/>
</dbReference>